<dbReference type="EMBL" id="KK789599">
    <property type="protein sequence ID" value="KDO37808.1"/>
    <property type="molecule type" value="Genomic_DNA"/>
</dbReference>
<gene>
    <name evidence="1" type="ORF">CISIN_1g033463mg</name>
</gene>
<evidence type="ECO:0000313" key="2">
    <source>
        <dbReference type="Proteomes" id="UP000027120"/>
    </source>
</evidence>
<dbReference type="SUPFAM" id="SSF52058">
    <property type="entry name" value="L domain-like"/>
    <property type="match status" value="1"/>
</dbReference>
<dbReference type="Pfam" id="PF00560">
    <property type="entry name" value="LRR_1"/>
    <property type="match status" value="1"/>
</dbReference>
<accession>A0A067DFL0</accession>
<protein>
    <recommendedName>
        <fullName evidence="3">Leucine-rich repeat-containing N-terminal plant-type domain-containing protein</fullName>
    </recommendedName>
</protein>
<dbReference type="Gene3D" id="3.80.10.10">
    <property type="entry name" value="Ribonuclease Inhibitor"/>
    <property type="match status" value="1"/>
</dbReference>
<keyword evidence="2" id="KW-1185">Reference proteome</keyword>
<dbReference type="InterPro" id="IPR032675">
    <property type="entry name" value="LRR_dom_sf"/>
</dbReference>
<evidence type="ECO:0008006" key="3">
    <source>
        <dbReference type="Google" id="ProtNLM"/>
    </source>
</evidence>
<sequence length="92" mass="10422">MIDKFVVSKGLSKLKSLGLAGIKLNRSILSSLTVFSSLRELHLRDTGFKGTFDVREFDSFNNLEVLDLSWNEIDNLVVPQGKQLKCYLITLF</sequence>
<evidence type="ECO:0000313" key="1">
    <source>
        <dbReference type="EMBL" id="KDO37807.1"/>
    </source>
</evidence>
<dbReference type="Proteomes" id="UP000027120">
    <property type="component" value="Unassembled WGS sequence"/>
</dbReference>
<organism evidence="1 2">
    <name type="scientific">Citrus sinensis</name>
    <name type="common">Sweet orange</name>
    <name type="synonym">Citrus aurantium var. sinensis</name>
    <dbReference type="NCBI Taxonomy" id="2711"/>
    <lineage>
        <taxon>Eukaryota</taxon>
        <taxon>Viridiplantae</taxon>
        <taxon>Streptophyta</taxon>
        <taxon>Embryophyta</taxon>
        <taxon>Tracheophyta</taxon>
        <taxon>Spermatophyta</taxon>
        <taxon>Magnoliopsida</taxon>
        <taxon>eudicotyledons</taxon>
        <taxon>Gunneridae</taxon>
        <taxon>Pentapetalae</taxon>
        <taxon>rosids</taxon>
        <taxon>malvids</taxon>
        <taxon>Sapindales</taxon>
        <taxon>Rutaceae</taxon>
        <taxon>Aurantioideae</taxon>
        <taxon>Citrus</taxon>
    </lineage>
</organism>
<dbReference type="SMR" id="A0A067DFL0"/>
<reference evidence="1 2" key="1">
    <citation type="submission" date="2014-04" db="EMBL/GenBank/DDBJ databases">
        <authorList>
            <consortium name="International Citrus Genome Consortium"/>
            <person name="Gmitter F."/>
            <person name="Chen C."/>
            <person name="Farmerie W."/>
            <person name="Harkins T."/>
            <person name="Desany B."/>
            <person name="Mohiuddin M."/>
            <person name="Kodira C."/>
            <person name="Borodovsky M."/>
            <person name="Lomsadze A."/>
            <person name="Burns P."/>
            <person name="Jenkins J."/>
            <person name="Prochnik S."/>
            <person name="Shu S."/>
            <person name="Chapman J."/>
            <person name="Pitluck S."/>
            <person name="Schmutz J."/>
            <person name="Rokhsar D."/>
        </authorList>
    </citation>
    <scope>NUCLEOTIDE SEQUENCE</scope>
</reference>
<dbReference type="AlphaFoldDB" id="A0A067DFL0"/>
<dbReference type="EMBL" id="KK789599">
    <property type="protein sequence ID" value="KDO37807.1"/>
    <property type="molecule type" value="Genomic_DNA"/>
</dbReference>
<name>A0A067DFL0_CITSI</name>
<proteinExistence type="predicted"/>
<dbReference type="InterPro" id="IPR001611">
    <property type="entry name" value="Leu-rich_rpt"/>
</dbReference>